<dbReference type="Pfam" id="PF03781">
    <property type="entry name" value="FGE-sulfatase"/>
    <property type="match status" value="1"/>
</dbReference>
<accession>A0ABV3GRV2</accession>
<name>A0ABV3GRV2_MICGL</name>
<dbReference type="Gene3D" id="3.90.1580.10">
    <property type="entry name" value="paralog of FGE (formylglycine-generating enzyme)"/>
    <property type="match status" value="1"/>
</dbReference>
<keyword evidence="4" id="KW-1185">Reference proteome</keyword>
<dbReference type="InterPro" id="IPR016187">
    <property type="entry name" value="CTDL_fold"/>
</dbReference>
<dbReference type="EMBL" id="JBFALK010000029">
    <property type="protein sequence ID" value="MEV0974366.1"/>
    <property type="molecule type" value="Genomic_DNA"/>
</dbReference>
<organism evidence="3 4">
    <name type="scientific">Microtetraspora glauca</name>
    <dbReference type="NCBI Taxonomy" id="1996"/>
    <lineage>
        <taxon>Bacteria</taxon>
        <taxon>Bacillati</taxon>
        <taxon>Actinomycetota</taxon>
        <taxon>Actinomycetes</taxon>
        <taxon>Streptosporangiales</taxon>
        <taxon>Streptosporangiaceae</taxon>
        <taxon>Microtetraspora</taxon>
    </lineage>
</organism>
<dbReference type="PANTHER" id="PTHR23150">
    <property type="entry name" value="SULFATASE MODIFYING FACTOR 1, 2"/>
    <property type="match status" value="1"/>
</dbReference>
<sequence>MLIPGGRFWMGDEHGEGYVADGEVPVHEVVLDDFYLDESTVTVSQFATFVKSTGYVTDAEDLGVSAVFHAAVRADPQDVLHRLAETPWWVAVRGASWRHPQGRGSVAVANHPAVHVTWNDAHAFAIWAGKRLPTEAEWEYAARGGLSASRFPWGDVLKPGARWQCNIFQGDFPHVNTAEDGYETTAPAKSFRPNGYGLYNMVGNVWEWCADWFQPDYYQRSPTTAPPGPSAGDRKVFRGGSYLCHDSYCYRYRVSARSSNFPDSTSANVGFRCANDASTADTPRGPQSPPSQGVRT</sequence>
<comment type="caution">
    <text evidence="3">The sequence shown here is derived from an EMBL/GenBank/DDBJ whole genome shotgun (WGS) entry which is preliminary data.</text>
</comment>
<proteinExistence type="predicted"/>
<feature type="region of interest" description="Disordered" evidence="1">
    <location>
        <begin position="276"/>
        <end position="296"/>
    </location>
</feature>
<dbReference type="SUPFAM" id="SSF56436">
    <property type="entry name" value="C-type lectin-like"/>
    <property type="match status" value="1"/>
</dbReference>
<gene>
    <name evidence="3" type="ORF">AB0I59_37715</name>
</gene>
<dbReference type="PANTHER" id="PTHR23150:SF19">
    <property type="entry name" value="FORMYLGLYCINE-GENERATING ENZYME"/>
    <property type="match status" value="1"/>
</dbReference>
<dbReference type="InterPro" id="IPR042095">
    <property type="entry name" value="SUMF_sf"/>
</dbReference>
<feature type="domain" description="Sulfatase-modifying factor enzyme-like" evidence="2">
    <location>
        <begin position="2"/>
        <end position="274"/>
    </location>
</feature>
<dbReference type="Proteomes" id="UP001551675">
    <property type="component" value="Unassembled WGS sequence"/>
</dbReference>
<evidence type="ECO:0000256" key="1">
    <source>
        <dbReference type="SAM" id="MobiDB-lite"/>
    </source>
</evidence>
<evidence type="ECO:0000313" key="4">
    <source>
        <dbReference type="Proteomes" id="UP001551675"/>
    </source>
</evidence>
<dbReference type="InterPro" id="IPR005532">
    <property type="entry name" value="SUMF_dom"/>
</dbReference>
<evidence type="ECO:0000313" key="3">
    <source>
        <dbReference type="EMBL" id="MEV0974366.1"/>
    </source>
</evidence>
<reference evidence="3 4" key="1">
    <citation type="submission" date="2024-06" db="EMBL/GenBank/DDBJ databases">
        <title>The Natural Products Discovery Center: Release of the First 8490 Sequenced Strains for Exploring Actinobacteria Biosynthetic Diversity.</title>
        <authorList>
            <person name="Kalkreuter E."/>
            <person name="Kautsar S.A."/>
            <person name="Yang D."/>
            <person name="Bader C.D."/>
            <person name="Teijaro C.N."/>
            <person name="Fluegel L."/>
            <person name="Davis C.M."/>
            <person name="Simpson J.R."/>
            <person name="Lauterbach L."/>
            <person name="Steele A.D."/>
            <person name="Gui C."/>
            <person name="Meng S."/>
            <person name="Li G."/>
            <person name="Viehrig K."/>
            <person name="Ye F."/>
            <person name="Su P."/>
            <person name="Kiefer A.F."/>
            <person name="Nichols A."/>
            <person name="Cepeda A.J."/>
            <person name="Yan W."/>
            <person name="Fan B."/>
            <person name="Jiang Y."/>
            <person name="Adhikari A."/>
            <person name="Zheng C.-J."/>
            <person name="Schuster L."/>
            <person name="Cowan T.M."/>
            <person name="Smanski M.J."/>
            <person name="Chevrette M.G."/>
            <person name="De Carvalho L.P.S."/>
            <person name="Shen B."/>
        </authorList>
    </citation>
    <scope>NUCLEOTIDE SEQUENCE [LARGE SCALE GENOMIC DNA]</scope>
    <source>
        <strain evidence="3 4">NPDC050100</strain>
    </source>
</reference>
<protein>
    <submittedName>
        <fullName evidence="3">Formylglycine-generating enzyme family protein</fullName>
    </submittedName>
</protein>
<evidence type="ECO:0000259" key="2">
    <source>
        <dbReference type="Pfam" id="PF03781"/>
    </source>
</evidence>
<dbReference type="InterPro" id="IPR051043">
    <property type="entry name" value="Sulfatase_Mod_Factor_Kinase"/>
</dbReference>